<name>A0A507D4Z5_9FUNG</name>
<dbReference type="AlphaFoldDB" id="A0A507D4Z5"/>
<dbReference type="Proteomes" id="UP000320475">
    <property type="component" value="Unassembled WGS sequence"/>
</dbReference>
<evidence type="ECO:0000313" key="3">
    <source>
        <dbReference type="Proteomes" id="UP000320475"/>
    </source>
</evidence>
<gene>
    <name evidence="2" type="ORF">SeLEV6574_g03261</name>
</gene>
<sequence>MTFVILKYGAAEEMLLNPNCMASVLLNHIKKHPHVIKSLGPIDSIDIASEAGEVVDLLAKGRDYAKKFLDPRSTYVLVKVIGADESGDGEVQYIPLCDQLGDRVKFMLASSRQRKRGHGAPSIASDRTGADRDMPDTLSPNRAQAARNRAKSTRADFPPSNILSSNSSNIGNVAFAMPPSASKAVSIGGFAAAGSRDVLTSPPAGGGGLTGPVLTKESTKGPTATKSAAKGAKRVDI</sequence>
<comment type="caution">
    <text evidence="2">The sequence shown here is derived from an EMBL/GenBank/DDBJ whole genome shotgun (WGS) entry which is preliminary data.</text>
</comment>
<proteinExistence type="predicted"/>
<protein>
    <submittedName>
        <fullName evidence="2">Uncharacterized protein</fullName>
    </submittedName>
</protein>
<evidence type="ECO:0000313" key="2">
    <source>
        <dbReference type="EMBL" id="TPX46397.1"/>
    </source>
</evidence>
<dbReference type="EMBL" id="QEAM01000105">
    <property type="protein sequence ID" value="TPX46397.1"/>
    <property type="molecule type" value="Genomic_DNA"/>
</dbReference>
<dbReference type="PANTHER" id="PTHR33887:SF5">
    <property type="entry name" value="PB1 DOMAIN-CONTAINING PROTEIN"/>
    <property type="match status" value="1"/>
</dbReference>
<feature type="region of interest" description="Disordered" evidence="1">
    <location>
        <begin position="111"/>
        <end position="163"/>
    </location>
</feature>
<organism evidence="2 3">
    <name type="scientific">Synchytrium endobioticum</name>
    <dbReference type="NCBI Taxonomy" id="286115"/>
    <lineage>
        <taxon>Eukaryota</taxon>
        <taxon>Fungi</taxon>
        <taxon>Fungi incertae sedis</taxon>
        <taxon>Chytridiomycota</taxon>
        <taxon>Chytridiomycota incertae sedis</taxon>
        <taxon>Chytridiomycetes</taxon>
        <taxon>Synchytriales</taxon>
        <taxon>Synchytriaceae</taxon>
        <taxon>Synchytrium</taxon>
    </lineage>
</organism>
<reference evidence="2 3" key="1">
    <citation type="journal article" date="2019" name="Sci. Rep.">
        <title>Comparative genomics of chytrid fungi reveal insights into the obligate biotrophic and pathogenic lifestyle of Synchytrium endobioticum.</title>
        <authorList>
            <person name="van de Vossenberg B.T.L.H."/>
            <person name="Warris S."/>
            <person name="Nguyen H.D.T."/>
            <person name="van Gent-Pelzer M.P.E."/>
            <person name="Joly D.L."/>
            <person name="van de Geest H.C."/>
            <person name="Bonants P.J.M."/>
            <person name="Smith D.S."/>
            <person name="Levesque C.A."/>
            <person name="van der Lee T.A.J."/>
        </authorList>
    </citation>
    <scope>NUCLEOTIDE SEQUENCE [LARGE SCALE GENOMIC DNA]</scope>
    <source>
        <strain evidence="2 3">LEV6574</strain>
    </source>
</reference>
<dbReference type="VEuPathDB" id="FungiDB:SeMB42_g02702"/>
<dbReference type="OrthoDB" id="2109241at2759"/>
<accession>A0A507D4Z5</accession>
<dbReference type="Pfam" id="PF15874">
    <property type="entry name" value="Il2rg"/>
    <property type="match status" value="1"/>
</dbReference>
<feature type="region of interest" description="Disordered" evidence="1">
    <location>
        <begin position="200"/>
        <end position="237"/>
    </location>
</feature>
<evidence type="ECO:0000256" key="1">
    <source>
        <dbReference type="SAM" id="MobiDB-lite"/>
    </source>
</evidence>
<dbReference type="InterPro" id="IPR039471">
    <property type="entry name" value="CXorf65-like"/>
</dbReference>
<dbReference type="PANTHER" id="PTHR33887">
    <property type="entry name" value="PB1 DOMAIN-CONTAINING PROTEIN"/>
    <property type="match status" value="1"/>
</dbReference>